<proteinExistence type="predicted"/>
<keyword evidence="11" id="KW-1185">Reference proteome</keyword>
<evidence type="ECO:0000259" key="9">
    <source>
        <dbReference type="PROSITE" id="PS50929"/>
    </source>
</evidence>
<keyword evidence="4 10" id="KW-0067">ATP-binding</keyword>
<protein>
    <submittedName>
        <fullName evidence="10">Cysteine/glutathione ABC transporter ATP-binding protein/permease CydC</fullName>
    </submittedName>
</protein>
<keyword evidence="6 7" id="KW-0472">Membrane</keyword>
<organism evidence="10 11">
    <name type="scientific">Endozoicomonas euniceicola</name>
    <dbReference type="NCBI Taxonomy" id="1234143"/>
    <lineage>
        <taxon>Bacteria</taxon>
        <taxon>Pseudomonadati</taxon>
        <taxon>Pseudomonadota</taxon>
        <taxon>Gammaproteobacteria</taxon>
        <taxon>Oceanospirillales</taxon>
        <taxon>Endozoicomonadaceae</taxon>
        <taxon>Endozoicomonas</taxon>
    </lineage>
</organism>
<keyword evidence="3" id="KW-0547">Nucleotide-binding</keyword>
<dbReference type="PROSITE" id="PS00211">
    <property type="entry name" value="ABC_TRANSPORTER_1"/>
    <property type="match status" value="1"/>
</dbReference>
<dbReference type="Gene3D" id="1.20.1560.10">
    <property type="entry name" value="ABC transporter type 1, transmembrane domain"/>
    <property type="match status" value="1"/>
</dbReference>
<sequence>MGNLLPFIKLYRRYPGAMALGVLLSITTLLASLGLLALSGWFITSTAIAGLTLATAQSFNFFTPGAGVRGFSIGRTASRYFERLVSHDATFKLLAWLRGWFFARLAPVPLHRLKQFRKGDLLNRLVADVDALDQLYLRMFSPILAAVVTIVMLALGLSWFSTTLGLSVVLMMGGWLLLLPPLFYALGRHSSKAKGISQQQLRQAALDYLQGMAELQIVGTEPVFRQQLDDRERQLHQHQARLSKLEGLGSALLTFAAGSSAVWMLYLAAGEYQAEVISGPVMVMSVFAVLAGFEALMPVPGAFQFLGFTAQAAGQLKEVIDQPPMVYGKQAPEVKGLVEFKNVNFSYDELQVLDQVTLTIPAGQHVALVGKTGCGKSTLAGLLTRYNDCDSGQVLVDGVPVPDFTEQALYQALAVIPQKTHVLSATLRDNLKLADHSASDERLLEVIQTTGLNQLAAARSNKVSSNKVNSNEAILDLWLGQGGIMLSGGEQRRLAIARTMLKQADILIMDEASEGLDRFSEQLLLNRILEAYQHKTVIMITHKQSMLDKMDAVYRLDAGCLSVVAG</sequence>
<evidence type="ECO:0000313" key="10">
    <source>
        <dbReference type="EMBL" id="UYM16516.1"/>
    </source>
</evidence>
<feature type="transmembrane region" description="Helical" evidence="7">
    <location>
        <begin position="166"/>
        <end position="186"/>
    </location>
</feature>
<evidence type="ECO:0000256" key="7">
    <source>
        <dbReference type="SAM" id="Phobius"/>
    </source>
</evidence>
<dbReference type="InterPro" id="IPR011527">
    <property type="entry name" value="ABC1_TM_dom"/>
</dbReference>
<dbReference type="InterPro" id="IPR039421">
    <property type="entry name" value="Type_1_exporter"/>
</dbReference>
<dbReference type="InterPro" id="IPR036640">
    <property type="entry name" value="ABC1_TM_sf"/>
</dbReference>
<feature type="transmembrane region" description="Helical" evidence="7">
    <location>
        <begin position="281"/>
        <end position="299"/>
    </location>
</feature>
<feature type="transmembrane region" description="Helical" evidence="7">
    <location>
        <begin position="248"/>
        <end position="269"/>
    </location>
</feature>
<dbReference type="InterPro" id="IPR003593">
    <property type="entry name" value="AAA+_ATPase"/>
</dbReference>
<dbReference type="GO" id="GO:0005524">
    <property type="term" value="F:ATP binding"/>
    <property type="evidence" value="ECO:0007669"/>
    <property type="project" value="UniProtKB-KW"/>
</dbReference>
<dbReference type="EMBL" id="CP103300">
    <property type="protein sequence ID" value="UYM16516.1"/>
    <property type="molecule type" value="Genomic_DNA"/>
</dbReference>
<dbReference type="Pfam" id="PF00664">
    <property type="entry name" value="ABC_membrane"/>
    <property type="match status" value="1"/>
</dbReference>
<evidence type="ECO:0000256" key="6">
    <source>
        <dbReference type="ARBA" id="ARBA00023136"/>
    </source>
</evidence>
<evidence type="ECO:0000313" key="11">
    <source>
        <dbReference type="Proteomes" id="UP001163255"/>
    </source>
</evidence>
<dbReference type="InterPro" id="IPR014223">
    <property type="entry name" value="ABC_CydC/D"/>
</dbReference>
<dbReference type="CDD" id="cd18585">
    <property type="entry name" value="ABC_6TM_CydC"/>
    <property type="match status" value="1"/>
</dbReference>
<dbReference type="InterPro" id="IPR017871">
    <property type="entry name" value="ABC_transporter-like_CS"/>
</dbReference>
<dbReference type="SMART" id="SM00382">
    <property type="entry name" value="AAA"/>
    <property type="match status" value="1"/>
</dbReference>
<dbReference type="Proteomes" id="UP001163255">
    <property type="component" value="Chromosome"/>
</dbReference>
<dbReference type="InterPro" id="IPR003439">
    <property type="entry name" value="ABC_transporter-like_ATP-bd"/>
</dbReference>
<evidence type="ECO:0000259" key="8">
    <source>
        <dbReference type="PROSITE" id="PS50893"/>
    </source>
</evidence>
<evidence type="ECO:0000256" key="2">
    <source>
        <dbReference type="ARBA" id="ARBA00022692"/>
    </source>
</evidence>
<dbReference type="PROSITE" id="PS50893">
    <property type="entry name" value="ABC_TRANSPORTER_2"/>
    <property type="match status" value="1"/>
</dbReference>
<dbReference type="RefSeq" id="WP_262598810.1">
    <property type="nucleotide sequence ID" value="NZ_CP103300.1"/>
</dbReference>
<accession>A0ABY6GWT1</accession>
<dbReference type="Gene3D" id="3.40.50.300">
    <property type="entry name" value="P-loop containing nucleotide triphosphate hydrolases"/>
    <property type="match status" value="1"/>
</dbReference>
<dbReference type="NCBIfam" id="NF008364">
    <property type="entry name" value="PRK11160.1"/>
    <property type="match status" value="1"/>
</dbReference>
<feature type="transmembrane region" description="Helical" evidence="7">
    <location>
        <begin position="135"/>
        <end position="160"/>
    </location>
</feature>
<feature type="domain" description="ABC transmembrane type-1" evidence="9">
    <location>
        <begin position="19"/>
        <end position="306"/>
    </location>
</feature>
<evidence type="ECO:0000256" key="3">
    <source>
        <dbReference type="ARBA" id="ARBA00022741"/>
    </source>
</evidence>
<dbReference type="PROSITE" id="PS50929">
    <property type="entry name" value="ABC_TM1F"/>
    <property type="match status" value="1"/>
</dbReference>
<dbReference type="CDD" id="cd03228">
    <property type="entry name" value="ABCC_MRP_Like"/>
    <property type="match status" value="1"/>
</dbReference>
<dbReference type="PANTHER" id="PTHR24221:SF653">
    <property type="entry name" value="TRANSPORT ATP-BINDING PROTEIN CYDC"/>
    <property type="match status" value="1"/>
</dbReference>
<reference evidence="10" key="1">
    <citation type="submission" date="2022-10" db="EMBL/GenBank/DDBJ databases">
        <title>Completed Genome Sequence of two octocoral isolated bacterium, Endozoicomonas euniceicola EF212T and Endozoicomonas gorgoniicola PS125T.</title>
        <authorList>
            <person name="Chiou Y.-J."/>
            <person name="Chen Y.-H."/>
        </authorList>
    </citation>
    <scope>NUCLEOTIDE SEQUENCE</scope>
    <source>
        <strain evidence="10">EF212</strain>
    </source>
</reference>
<evidence type="ECO:0000256" key="4">
    <source>
        <dbReference type="ARBA" id="ARBA00022840"/>
    </source>
</evidence>
<dbReference type="Pfam" id="PF00005">
    <property type="entry name" value="ABC_tran"/>
    <property type="match status" value="1"/>
</dbReference>
<dbReference type="SUPFAM" id="SSF90123">
    <property type="entry name" value="ABC transporter transmembrane region"/>
    <property type="match status" value="1"/>
</dbReference>
<comment type="subcellular location">
    <subcellularLocation>
        <location evidence="1">Cell membrane</location>
        <topology evidence="1">Multi-pass membrane protein</topology>
    </subcellularLocation>
</comment>
<dbReference type="SUPFAM" id="SSF52540">
    <property type="entry name" value="P-loop containing nucleoside triphosphate hydrolases"/>
    <property type="match status" value="1"/>
</dbReference>
<dbReference type="InterPro" id="IPR027417">
    <property type="entry name" value="P-loop_NTPase"/>
</dbReference>
<keyword evidence="5 7" id="KW-1133">Transmembrane helix</keyword>
<feature type="domain" description="ABC transporter" evidence="8">
    <location>
        <begin position="338"/>
        <end position="565"/>
    </location>
</feature>
<evidence type="ECO:0000256" key="1">
    <source>
        <dbReference type="ARBA" id="ARBA00004651"/>
    </source>
</evidence>
<evidence type="ECO:0000256" key="5">
    <source>
        <dbReference type="ARBA" id="ARBA00022989"/>
    </source>
</evidence>
<name>A0ABY6GWT1_9GAMM</name>
<keyword evidence="2 7" id="KW-0812">Transmembrane</keyword>
<gene>
    <name evidence="10" type="primary">cydC</name>
    <name evidence="10" type="ORF">NX720_00855</name>
</gene>
<dbReference type="NCBIfam" id="TIGR02868">
    <property type="entry name" value="CydC"/>
    <property type="match status" value="1"/>
</dbReference>
<dbReference type="PANTHER" id="PTHR24221">
    <property type="entry name" value="ATP-BINDING CASSETTE SUB-FAMILY B"/>
    <property type="match status" value="1"/>
</dbReference>